<name>A0A975FBR4_9GAMM</name>
<dbReference type="EMBL" id="CP072793">
    <property type="protein sequence ID" value="QTR54639.1"/>
    <property type="molecule type" value="Genomic_DNA"/>
</dbReference>
<keyword evidence="2" id="KW-1185">Reference proteome</keyword>
<evidence type="ECO:0000313" key="2">
    <source>
        <dbReference type="Proteomes" id="UP000672009"/>
    </source>
</evidence>
<gene>
    <name evidence="1" type="ORF">J9260_06005</name>
</gene>
<reference evidence="1" key="1">
    <citation type="submission" date="2021-04" db="EMBL/GenBank/DDBJ databases">
        <title>Genomics, taxonomy and metabolism of representatives of sulfur bacteria of the genus Thiothrix: Thiothrix fructosivorans QT, Thiothrix unzii A1T and three new species, Thiothrix subterranea sp. nov., Thiothrix litoralis sp. nov. and 'Candidatus Thiothrix anitrata' sp. nov.</title>
        <authorList>
            <person name="Ravin N.V."/>
            <person name="Smolyakov D."/>
            <person name="Rudenko T.S."/>
            <person name="Mardanov A.V."/>
            <person name="Beletsky A.V."/>
            <person name="Markov N.D."/>
            <person name="Fomenkov A.I."/>
            <person name="Roberts R.J."/>
            <person name="Karnachuk O.V."/>
            <person name="Novikov A."/>
            <person name="Grabovich M.Y."/>
        </authorList>
    </citation>
    <scope>NUCLEOTIDE SEQUENCE</scope>
    <source>
        <strain evidence="1">A1</strain>
    </source>
</reference>
<dbReference type="KEGG" id="tun:J9260_06005"/>
<organism evidence="1 2">
    <name type="scientific">Thiothrix unzii</name>
    <dbReference type="NCBI Taxonomy" id="111769"/>
    <lineage>
        <taxon>Bacteria</taxon>
        <taxon>Pseudomonadati</taxon>
        <taxon>Pseudomonadota</taxon>
        <taxon>Gammaproteobacteria</taxon>
        <taxon>Thiotrichales</taxon>
        <taxon>Thiotrichaceae</taxon>
        <taxon>Thiothrix</taxon>
    </lineage>
</organism>
<proteinExistence type="predicted"/>
<sequence length="68" mass="7526">MAGFIIETPNQCWHVIAAGKICFIAGYDCRKTSPPHVFADYQEAEPVLKALQQGDHRAEKLRIVAASL</sequence>
<dbReference type="AlphaFoldDB" id="A0A975FBR4"/>
<dbReference type="RefSeq" id="WP_210220115.1">
    <property type="nucleotide sequence ID" value="NZ_CP072793.1"/>
</dbReference>
<protein>
    <submittedName>
        <fullName evidence="1">Uncharacterized protein</fullName>
    </submittedName>
</protein>
<evidence type="ECO:0000313" key="1">
    <source>
        <dbReference type="EMBL" id="QTR54639.1"/>
    </source>
</evidence>
<dbReference type="Proteomes" id="UP000672009">
    <property type="component" value="Chromosome"/>
</dbReference>
<accession>A0A975FBR4</accession>